<dbReference type="Pfam" id="PF13966">
    <property type="entry name" value="zf-RVT"/>
    <property type="match status" value="1"/>
</dbReference>
<evidence type="ECO:0000313" key="2">
    <source>
        <dbReference type="EMBL" id="CAL1376876.1"/>
    </source>
</evidence>
<dbReference type="PANTHER" id="PTHR36617">
    <property type="entry name" value="PROTEIN, PUTATIVE-RELATED"/>
    <property type="match status" value="1"/>
</dbReference>
<feature type="domain" description="Reverse transcriptase zinc-binding" evidence="1">
    <location>
        <begin position="209"/>
        <end position="296"/>
    </location>
</feature>
<dbReference type="AlphaFoldDB" id="A0AAV2DT73"/>
<evidence type="ECO:0000259" key="1">
    <source>
        <dbReference type="Pfam" id="PF13966"/>
    </source>
</evidence>
<protein>
    <recommendedName>
        <fullName evidence="1">Reverse transcriptase zinc-binding domain-containing protein</fullName>
    </recommendedName>
</protein>
<reference evidence="2 3" key="1">
    <citation type="submission" date="2024-04" db="EMBL/GenBank/DDBJ databases">
        <authorList>
            <person name="Fracassetti M."/>
        </authorList>
    </citation>
    <scope>NUCLEOTIDE SEQUENCE [LARGE SCALE GENOMIC DNA]</scope>
</reference>
<organism evidence="2 3">
    <name type="scientific">Linum trigynum</name>
    <dbReference type="NCBI Taxonomy" id="586398"/>
    <lineage>
        <taxon>Eukaryota</taxon>
        <taxon>Viridiplantae</taxon>
        <taxon>Streptophyta</taxon>
        <taxon>Embryophyta</taxon>
        <taxon>Tracheophyta</taxon>
        <taxon>Spermatophyta</taxon>
        <taxon>Magnoliopsida</taxon>
        <taxon>eudicotyledons</taxon>
        <taxon>Gunneridae</taxon>
        <taxon>Pentapetalae</taxon>
        <taxon>rosids</taxon>
        <taxon>fabids</taxon>
        <taxon>Malpighiales</taxon>
        <taxon>Linaceae</taxon>
        <taxon>Linum</taxon>
    </lineage>
</organism>
<accession>A0AAV2DT73</accession>
<keyword evidence="3" id="KW-1185">Reference proteome</keyword>
<proteinExistence type="predicted"/>
<dbReference type="InterPro" id="IPR026960">
    <property type="entry name" value="RVT-Znf"/>
</dbReference>
<gene>
    <name evidence="2" type="ORF">LTRI10_LOCUS18576</name>
</gene>
<dbReference type="PANTHER" id="PTHR36617:SF16">
    <property type="entry name" value="OS04G0516500 PROTEIN"/>
    <property type="match status" value="1"/>
</dbReference>
<sequence>MERIMRRFLWNGTGEGKRAPLVKWDLCKASKPNGGLGILDLDCFNKALLIKWLWRYIIEVGSWWRELIASKYQHKHSIWITQTLKYGFGSSPWAGISKHYSTLWKLAYFDPGNGCHLSFWYDCWSPGVVLADSFPRIAAAVTAPEARIADVYISSGESFSWVLDFNYRLRGGAESEKNELLDFLNSLNFAENLHNPCRPVWAPNVGSSFSVASVYRCLADDAFPGVPDFPDAVIWKNIIPPKICFFIWTLSHGRIPTIDKLQRVGWELANRCELCRQSEETQDHLFASCGYSMNVWNLIGSKCRINTQPRSSIIDVIRSWPSRSSDGFDD</sequence>
<name>A0AAV2DT73_9ROSI</name>
<dbReference type="EMBL" id="OZ034816">
    <property type="protein sequence ID" value="CAL1376876.1"/>
    <property type="molecule type" value="Genomic_DNA"/>
</dbReference>
<dbReference type="Proteomes" id="UP001497516">
    <property type="component" value="Chromosome 3"/>
</dbReference>
<evidence type="ECO:0000313" key="3">
    <source>
        <dbReference type="Proteomes" id="UP001497516"/>
    </source>
</evidence>